<dbReference type="AlphaFoldDB" id="A0A417YD04"/>
<dbReference type="Pfam" id="PF00149">
    <property type="entry name" value="Metallophos"/>
    <property type="match status" value="1"/>
</dbReference>
<evidence type="ECO:0000313" key="4">
    <source>
        <dbReference type="EMBL" id="RHW30497.1"/>
    </source>
</evidence>
<feature type="domain" description="Calcineurin-like phosphoesterase" evidence="3">
    <location>
        <begin position="66"/>
        <end position="227"/>
    </location>
</feature>
<reference evidence="4 5" key="1">
    <citation type="journal article" date="2007" name="Int. J. Syst. Evol. Microbiol.">
        <title>Oceanobacillus profundus sp. nov., isolated from a deep-sea sediment core.</title>
        <authorList>
            <person name="Kim Y.G."/>
            <person name="Choi D.H."/>
            <person name="Hyun S."/>
            <person name="Cho B.C."/>
        </authorList>
    </citation>
    <scope>NUCLEOTIDE SEQUENCE [LARGE SCALE GENOMIC DNA]</scope>
    <source>
        <strain evidence="4 5">DSM 18246</strain>
    </source>
</reference>
<protein>
    <submittedName>
        <fullName evidence="4">Metallophosphoesterase</fullName>
    </submittedName>
</protein>
<accession>A0A417YD04</accession>
<dbReference type="CDD" id="cd07385">
    <property type="entry name" value="MPP_YkuE_C"/>
    <property type="match status" value="1"/>
</dbReference>
<dbReference type="Gene3D" id="3.60.21.10">
    <property type="match status" value="1"/>
</dbReference>
<keyword evidence="1" id="KW-0479">Metal-binding</keyword>
<dbReference type="OrthoDB" id="9780884at2"/>
<dbReference type="InterPro" id="IPR004843">
    <property type="entry name" value="Calcineurin-like_PHP"/>
</dbReference>
<gene>
    <name evidence="4" type="ORF">D1B32_16815</name>
</gene>
<evidence type="ECO:0000256" key="1">
    <source>
        <dbReference type="ARBA" id="ARBA00022723"/>
    </source>
</evidence>
<name>A0A417YD04_9BACI</name>
<dbReference type="GO" id="GO:0008758">
    <property type="term" value="F:UDP-2,3-diacylglucosamine hydrolase activity"/>
    <property type="evidence" value="ECO:0007669"/>
    <property type="project" value="TreeGrafter"/>
</dbReference>
<comment type="caution">
    <text evidence="4">The sequence shown here is derived from an EMBL/GenBank/DDBJ whole genome shotgun (WGS) entry which is preliminary data.</text>
</comment>
<dbReference type="EMBL" id="QWEH01000013">
    <property type="protein sequence ID" value="RHW30497.1"/>
    <property type="molecule type" value="Genomic_DNA"/>
</dbReference>
<dbReference type="GO" id="GO:0016020">
    <property type="term" value="C:membrane"/>
    <property type="evidence" value="ECO:0007669"/>
    <property type="project" value="GOC"/>
</dbReference>
<dbReference type="SUPFAM" id="SSF56300">
    <property type="entry name" value="Metallo-dependent phosphatases"/>
    <property type="match status" value="1"/>
</dbReference>
<dbReference type="Proteomes" id="UP000285456">
    <property type="component" value="Unassembled WGS sequence"/>
</dbReference>
<keyword evidence="5" id="KW-1185">Reference proteome</keyword>
<keyword evidence="2" id="KW-0378">Hydrolase</keyword>
<dbReference type="GO" id="GO:0009245">
    <property type="term" value="P:lipid A biosynthetic process"/>
    <property type="evidence" value="ECO:0007669"/>
    <property type="project" value="TreeGrafter"/>
</dbReference>
<proteinExistence type="predicted"/>
<evidence type="ECO:0000256" key="2">
    <source>
        <dbReference type="ARBA" id="ARBA00022801"/>
    </source>
</evidence>
<dbReference type="GO" id="GO:0046872">
    <property type="term" value="F:metal ion binding"/>
    <property type="evidence" value="ECO:0007669"/>
    <property type="project" value="UniProtKB-KW"/>
</dbReference>
<evidence type="ECO:0000259" key="3">
    <source>
        <dbReference type="Pfam" id="PF00149"/>
    </source>
</evidence>
<sequence>MSKQIIQQEEKTAKVKNRKKRKRLALIIGALCILLFSTKAFMDTNIFKVNRVHFQTNKIPAGSGFTIVQLSDVHNKVFGDNNEKLLDTVEGIDADIIVLTGDLVDRRTTSFDYVFSLVERLTALNQHVYFVSGNHEWDNPNRKSLLEGLEKRNVKLLNNQHTELAIGNTTLNLAGVDDASTNHENLDSAFENLDQENYTVLLSHTPSMLDKHNDIPADLILSGHTHGGQVRIPFIGALVAPDQGFFPKLEKGIYEFGTNQFLYIDSGLGTSVAPIRFLNQSQLSVIKITGE</sequence>
<dbReference type="InterPro" id="IPR051158">
    <property type="entry name" value="Metallophosphoesterase_sf"/>
</dbReference>
<dbReference type="PANTHER" id="PTHR31302:SF31">
    <property type="entry name" value="PHOSPHODIESTERASE YAEI"/>
    <property type="match status" value="1"/>
</dbReference>
<organism evidence="4 5">
    <name type="scientific">Oceanobacillus profundus</name>
    <dbReference type="NCBI Taxonomy" id="372463"/>
    <lineage>
        <taxon>Bacteria</taxon>
        <taxon>Bacillati</taxon>
        <taxon>Bacillota</taxon>
        <taxon>Bacilli</taxon>
        <taxon>Bacillales</taxon>
        <taxon>Bacillaceae</taxon>
        <taxon>Oceanobacillus</taxon>
    </lineage>
</organism>
<evidence type="ECO:0000313" key="5">
    <source>
        <dbReference type="Proteomes" id="UP000285456"/>
    </source>
</evidence>
<dbReference type="PANTHER" id="PTHR31302">
    <property type="entry name" value="TRANSMEMBRANE PROTEIN WITH METALLOPHOSPHOESTERASE DOMAIN-RELATED"/>
    <property type="match status" value="1"/>
</dbReference>
<dbReference type="InterPro" id="IPR029052">
    <property type="entry name" value="Metallo-depent_PP-like"/>
</dbReference>
<dbReference type="RefSeq" id="WP_118889954.1">
    <property type="nucleotide sequence ID" value="NZ_PHUT01000013.1"/>
</dbReference>